<evidence type="ECO:0000256" key="2">
    <source>
        <dbReference type="ARBA" id="ARBA00022729"/>
    </source>
</evidence>
<evidence type="ECO:0000259" key="5">
    <source>
        <dbReference type="Pfam" id="PF08386"/>
    </source>
</evidence>
<sequence>MDCATVTVPMNYRKPADGKLSIAISRRKAKDPAKRQGVLLLNPGGPGGDGLLMPSYLEPEAIATSYDLIGFDPRGVGRSTQLLCEVGYWEPPRTRPTDDQFAPITAAAREREAACQRAGGGLRPFVNTANAARDMDVIREALGEKKINYLGFSYGTYLGAVYGSLFPGKLNRSVLDSSMHPDWLYYEQSKQQSVAAKQSVDAWVKWVAERDKTYHLGSSAAQVNAALDEMGTRLAAQPIPWPDNPDFPRIDRNTFDQLLGFWAAPRPNWALLAELVVKIKESIGGTLPADAGKAMAALGKALIPETFNDTFPTVTCEADWPADLNVYYEQMRLFRERYPYGRGANAAEPTECTFRSFTPPERLADLKRKGYPTGLVIQAEFDPATQYDGGPAMAAKLNDNLISISDEGSHGIYGRNACATEKINSYLIGGVLPGSRTTCAGAPRPDVPAGGVAAQSGRSLEQRAVELIKIHKLDRTF</sequence>
<dbReference type="Proteomes" id="UP000063699">
    <property type="component" value="Chromosome"/>
</dbReference>
<keyword evidence="2" id="KW-0732">Signal</keyword>
<accession>A0A0N9IJ40</accession>
<dbReference type="EMBL" id="CP012752">
    <property type="protein sequence ID" value="ALG15026.1"/>
    <property type="molecule type" value="Genomic_DNA"/>
</dbReference>
<dbReference type="InterPro" id="IPR029058">
    <property type="entry name" value="AB_hydrolase_fold"/>
</dbReference>
<name>A0A0N9IJ40_9PSEU</name>
<evidence type="ECO:0000256" key="1">
    <source>
        <dbReference type="ARBA" id="ARBA00010088"/>
    </source>
</evidence>
<feature type="domain" description="AB hydrolase-1" evidence="4">
    <location>
        <begin position="38"/>
        <end position="183"/>
    </location>
</feature>
<dbReference type="SUPFAM" id="SSF53474">
    <property type="entry name" value="alpha/beta-Hydrolases"/>
    <property type="match status" value="1"/>
</dbReference>
<organism evidence="6 7">
    <name type="scientific">Kibdelosporangium phytohabitans</name>
    <dbReference type="NCBI Taxonomy" id="860235"/>
    <lineage>
        <taxon>Bacteria</taxon>
        <taxon>Bacillati</taxon>
        <taxon>Actinomycetota</taxon>
        <taxon>Actinomycetes</taxon>
        <taxon>Pseudonocardiales</taxon>
        <taxon>Pseudonocardiaceae</taxon>
        <taxon>Kibdelosporangium</taxon>
    </lineage>
</organism>
<dbReference type="InterPro" id="IPR051601">
    <property type="entry name" value="Serine_prot/Carboxylest_S33"/>
</dbReference>
<dbReference type="InterPro" id="IPR000073">
    <property type="entry name" value="AB_hydrolase_1"/>
</dbReference>
<proteinExistence type="inferred from homology"/>
<dbReference type="PANTHER" id="PTHR43248">
    <property type="entry name" value="2-SUCCINYL-6-HYDROXY-2,4-CYCLOHEXADIENE-1-CARBOXYLATE SYNTHASE"/>
    <property type="match status" value="1"/>
</dbReference>
<dbReference type="PANTHER" id="PTHR43248:SF29">
    <property type="entry name" value="TRIPEPTIDYL AMINOPEPTIDASE"/>
    <property type="match status" value="1"/>
</dbReference>
<reference evidence="6 7" key="1">
    <citation type="submission" date="2015-07" db="EMBL/GenBank/DDBJ databases">
        <title>Genome sequencing of Kibdelosporangium phytohabitans.</title>
        <authorList>
            <person name="Qin S."/>
            <person name="Xing K."/>
        </authorList>
    </citation>
    <scope>NUCLEOTIDE SEQUENCE [LARGE SCALE GENOMIC DNA]</scope>
    <source>
        <strain evidence="6 7">KLBMP1111</strain>
    </source>
</reference>
<dbReference type="Gene3D" id="3.40.50.1820">
    <property type="entry name" value="alpha/beta hydrolase"/>
    <property type="match status" value="1"/>
</dbReference>
<keyword evidence="7" id="KW-1185">Reference proteome</keyword>
<feature type="domain" description="Peptidase S33 tripeptidyl aminopeptidase-like C-terminal" evidence="5">
    <location>
        <begin position="346"/>
        <end position="439"/>
    </location>
</feature>
<dbReference type="Pfam" id="PF08386">
    <property type="entry name" value="Abhydrolase_4"/>
    <property type="match status" value="1"/>
</dbReference>
<dbReference type="STRING" id="860235.AOZ06_24325"/>
<gene>
    <name evidence="6" type="ORF">AOZ06_24325</name>
</gene>
<dbReference type="Pfam" id="PF00561">
    <property type="entry name" value="Abhydrolase_1"/>
    <property type="match status" value="1"/>
</dbReference>
<dbReference type="KEGG" id="kphy:AOZ06_24325"/>
<evidence type="ECO:0000259" key="4">
    <source>
        <dbReference type="Pfam" id="PF00561"/>
    </source>
</evidence>
<evidence type="ECO:0000313" key="6">
    <source>
        <dbReference type="EMBL" id="ALG15026.1"/>
    </source>
</evidence>
<evidence type="ECO:0000313" key="7">
    <source>
        <dbReference type="Proteomes" id="UP000063699"/>
    </source>
</evidence>
<dbReference type="OrthoDB" id="3930934at2"/>
<keyword evidence="3 6" id="KW-0378">Hydrolase</keyword>
<protein>
    <submittedName>
        <fullName evidence="6">Alpha/beta hydrolase</fullName>
    </submittedName>
</protein>
<evidence type="ECO:0000256" key="3">
    <source>
        <dbReference type="ARBA" id="ARBA00022801"/>
    </source>
</evidence>
<dbReference type="GO" id="GO:0016787">
    <property type="term" value="F:hydrolase activity"/>
    <property type="evidence" value="ECO:0007669"/>
    <property type="project" value="UniProtKB-KW"/>
</dbReference>
<dbReference type="AlphaFoldDB" id="A0A0N9IJ40"/>
<comment type="similarity">
    <text evidence="1">Belongs to the peptidase S33 family.</text>
</comment>
<dbReference type="InterPro" id="IPR013595">
    <property type="entry name" value="Pept_S33_TAP-like_C"/>
</dbReference>